<evidence type="ECO:0000313" key="1">
    <source>
        <dbReference type="EMBL" id="ROI98717.1"/>
    </source>
</evidence>
<name>A0A3N0XPS4_ANAGA</name>
<reference evidence="1 2" key="1">
    <citation type="submission" date="2018-10" db="EMBL/GenBank/DDBJ databases">
        <title>Genome assembly for a Yunnan-Guizhou Plateau 3E fish, Anabarilius grahami (Regan), and its evolutionary and genetic applications.</title>
        <authorList>
            <person name="Jiang W."/>
        </authorList>
    </citation>
    <scope>NUCLEOTIDE SEQUENCE [LARGE SCALE GENOMIC DNA]</scope>
    <source>
        <strain evidence="1">AG-KIZ</strain>
        <tissue evidence="1">Muscle</tissue>
    </source>
</reference>
<accession>A0A3N0XPS4</accession>
<dbReference type="EMBL" id="RJVU01065935">
    <property type="protein sequence ID" value="ROI98717.1"/>
    <property type="molecule type" value="Genomic_DNA"/>
</dbReference>
<organism evidence="1 2">
    <name type="scientific">Anabarilius grahami</name>
    <name type="common">Kanglang fish</name>
    <name type="synonym">Barilius grahami</name>
    <dbReference type="NCBI Taxonomy" id="495550"/>
    <lineage>
        <taxon>Eukaryota</taxon>
        <taxon>Metazoa</taxon>
        <taxon>Chordata</taxon>
        <taxon>Craniata</taxon>
        <taxon>Vertebrata</taxon>
        <taxon>Euteleostomi</taxon>
        <taxon>Actinopterygii</taxon>
        <taxon>Neopterygii</taxon>
        <taxon>Teleostei</taxon>
        <taxon>Ostariophysi</taxon>
        <taxon>Cypriniformes</taxon>
        <taxon>Xenocyprididae</taxon>
        <taxon>Xenocypridinae</taxon>
        <taxon>Xenocypridinae incertae sedis</taxon>
        <taxon>Anabarilius</taxon>
    </lineage>
</organism>
<proteinExistence type="predicted"/>
<keyword evidence="2" id="KW-1185">Reference proteome</keyword>
<gene>
    <name evidence="1" type="ORF">DPX16_12759</name>
</gene>
<dbReference type="Proteomes" id="UP000281406">
    <property type="component" value="Unassembled WGS sequence"/>
</dbReference>
<protein>
    <submittedName>
        <fullName evidence="1">Uncharacterized protein</fullName>
    </submittedName>
</protein>
<dbReference type="AlphaFoldDB" id="A0A3N0XPS4"/>
<evidence type="ECO:0000313" key="2">
    <source>
        <dbReference type="Proteomes" id="UP000281406"/>
    </source>
</evidence>
<comment type="caution">
    <text evidence="1">The sequence shown here is derived from an EMBL/GenBank/DDBJ whole genome shotgun (WGS) entry which is preliminary data.</text>
</comment>
<sequence>MPEHERFPFLCVDRPVYVRAATLEDGTKFLLFQHQKMNIWAELHASGSCLITTAAMGHWLCSDGTRTEPPMKQRTVVVAAEFS</sequence>